<accession>A0A9D1J8Q3</accession>
<name>A0A9D1J8Q3_9BACT</name>
<feature type="transmembrane region" description="Helical" evidence="2">
    <location>
        <begin position="193"/>
        <end position="215"/>
    </location>
</feature>
<proteinExistence type="inferred from homology"/>
<feature type="transmembrane region" description="Helical" evidence="2">
    <location>
        <begin position="286"/>
        <end position="308"/>
    </location>
</feature>
<feature type="transmembrane region" description="Helical" evidence="2">
    <location>
        <begin position="90"/>
        <end position="111"/>
    </location>
</feature>
<organism evidence="3 4">
    <name type="scientific">Candidatus Fimimonas gallinarum</name>
    <dbReference type="NCBI Taxonomy" id="2840821"/>
    <lineage>
        <taxon>Bacteria</taxon>
        <taxon>Pseudomonadati</taxon>
        <taxon>Myxococcota</taxon>
        <taxon>Myxococcia</taxon>
        <taxon>Myxococcales</taxon>
        <taxon>Cystobacterineae</taxon>
        <taxon>Myxococcaceae</taxon>
        <taxon>Myxococcaceae incertae sedis</taxon>
        <taxon>Candidatus Fimimonas</taxon>
    </lineage>
</organism>
<evidence type="ECO:0000256" key="1">
    <source>
        <dbReference type="ARBA" id="ARBA00009617"/>
    </source>
</evidence>
<dbReference type="AlphaFoldDB" id="A0A9D1J8Q3"/>
<dbReference type="GO" id="GO:0008643">
    <property type="term" value="P:carbohydrate transport"/>
    <property type="evidence" value="ECO:0007669"/>
    <property type="project" value="InterPro"/>
</dbReference>
<comment type="similarity">
    <text evidence="1">Belongs to the sodium:galactoside symporter (TC 2.A.2) family.</text>
</comment>
<feature type="transmembrane region" description="Helical" evidence="2">
    <location>
        <begin position="161"/>
        <end position="181"/>
    </location>
</feature>
<dbReference type="InterPro" id="IPR039672">
    <property type="entry name" value="MFS_2"/>
</dbReference>
<feature type="transmembrane region" description="Helical" evidence="2">
    <location>
        <begin position="117"/>
        <end position="140"/>
    </location>
</feature>
<evidence type="ECO:0000313" key="4">
    <source>
        <dbReference type="Proteomes" id="UP000824200"/>
    </source>
</evidence>
<dbReference type="EMBL" id="DVHL01000037">
    <property type="protein sequence ID" value="HIR66157.1"/>
    <property type="molecule type" value="Genomic_DNA"/>
</dbReference>
<reference evidence="3" key="2">
    <citation type="journal article" date="2021" name="PeerJ">
        <title>Extensive microbial diversity within the chicken gut microbiome revealed by metagenomics and culture.</title>
        <authorList>
            <person name="Gilroy R."/>
            <person name="Ravi A."/>
            <person name="Getino M."/>
            <person name="Pursley I."/>
            <person name="Horton D.L."/>
            <person name="Alikhan N.F."/>
            <person name="Baker D."/>
            <person name="Gharbi K."/>
            <person name="Hall N."/>
            <person name="Watson M."/>
            <person name="Adriaenssens E.M."/>
            <person name="Foster-Nyarko E."/>
            <person name="Jarju S."/>
            <person name="Secka A."/>
            <person name="Antonio M."/>
            <person name="Oren A."/>
            <person name="Chaudhuri R.R."/>
            <person name="La Ragione R."/>
            <person name="Hildebrand F."/>
            <person name="Pallen M.J."/>
        </authorList>
    </citation>
    <scope>NUCLEOTIDE SEQUENCE</scope>
    <source>
        <strain evidence="3">CHK121-14286</strain>
    </source>
</reference>
<feature type="transmembrane region" description="Helical" evidence="2">
    <location>
        <begin position="320"/>
        <end position="341"/>
    </location>
</feature>
<feature type="transmembrane region" description="Helical" evidence="2">
    <location>
        <begin position="361"/>
        <end position="380"/>
    </location>
</feature>
<keyword evidence="2" id="KW-1133">Transmembrane helix</keyword>
<keyword evidence="2" id="KW-0812">Transmembrane</keyword>
<dbReference type="GO" id="GO:0005886">
    <property type="term" value="C:plasma membrane"/>
    <property type="evidence" value="ECO:0007669"/>
    <property type="project" value="TreeGrafter"/>
</dbReference>
<comment type="caution">
    <text evidence="3">The sequence shown here is derived from an EMBL/GenBank/DDBJ whole genome shotgun (WGS) entry which is preliminary data.</text>
</comment>
<feature type="transmembrane region" description="Helical" evidence="2">
    <location>
        <begin position="46"/>
        <end position="69"/>
    </location>
</feature>
<gene>
    <name evidence="3" type="ORF">IAC95_04705</name>
</gene>
<protein>
    <submittedName>
        <fullName evidence="3">MFS transporter</fullName>
    </submittedName>
</protein>
<evidence type="ECO:0000256" key="2">
    <source>
        <dbReference type="SAM" id="Phobius"/>
    </source>
</evidence>
<dbReference type="InterPro" id="IPR036259">
    <property type="entry name" value="MFS_trans_sf"/>
</dbReference>
<keyword evidence="2" id="KW-0472">Membrane</keyword>
<evidence type="ECO:0000313" key="3">
    <source>
        <dbReference type="EMBL" id="HIR66157.1"/>
    </source>
</evidence>
<dbReference type="SUPFAM" id="SSF103473">
    <property type="entry name" value="MFS general substrate transporter"/>
    <property type="match status" value="1"/>
</dbReference>
<feature type="transmembrane region" description="Helical" evidence="2">
    <location>
        <begin position="245"/>
        <end position="266"/>
    </location>
</feature>
<dbReference type="PANTHER" id="PTHR11328:SF24">
    <property type="entry name" value="MAJOR FACILITATOR SUPERFAMILY (MFS) PROFILE DOMAIN-CONTAINING PROTEIN"/>
    <property type="match status" value="1"/>
</dbReference>
<dbReference type="GO" id="GO:0015293">
    <property type="term" value="F:symporter activity"/>
    <property type="evidence" value="ECO:0007669"/>
    <property type="project" value="InterPro"/>
</dbReference>
<dbReference type="PANTHER" id="PTHR11328">
    <property type="entry name" value="MAJOR FACILITATOR SUPERFAMILY DOMAIN-CONTAINING PROTEIN"/>
    <property type="match status" value="1"/>
</dbReference>
<sequence>MSGQNSKVATATKVKLGNKLAFACADIFGGGSFNIINFLFTPFLTLVVGIPMIYLTPILLFTKIWDGIIDPFIGQITDGKKPGKFGKRRYFMLICAPLVLIGLVLLFFPWNLVTQSVALKCVFVVLVYMLYATAQSFVLIPYYSHASEMTDDFNERNNTNAVRLAFSIMSSTVCVAVPGMIASPTKGDNGVSYIVMAAIFGFIFMVSILITALFSREQIVTPAVKVKIRLREYVRPLKMKTYRQYLGMQMCTSMGMAVMSSFFFTFCDFYLRRLSYEQVTVNSQLSRFPIATIAAAMMFVAQIFALPFYLKLIRMRSKRFAYLTGAFIWIGVAVLMLFLPAETGYTLSGNSVVSTQGTPDWLLIMFGLALGFGIGGTVFVPHSTFGDVCDVGELYFGQRTEGAFSGLTNFLNTTAQAIGLAIPPLIIGLAGYVETQYVTTAEFQSMLGISAEEFASLPATGIYETFKYTVGNGSVQLLPLEQSDSAQLAIRLSFIVLPIAIMIIGAIIAFRYKLTKDLQSKIVEANSRTDKESEDFANVRKDLLSRL</sequence>
<feature type="transmembrane region" description="Helical" evidence="2">
    <location>
        <begin position="488"/>
        <end position="510"/>
    </location>
</feature>
<dbReference type="Pfam" id="PF13347">
    <property type="entry name" value="MFS_2"/>
    <property type="match status" value="1"/>
</dbReference>
<dbReference type="Proteomes" id="UP000824200">
    <property type="component" value="Unassembled WGS sequence"/>
</dbReference>
<feature type="transmembrane region" description="Helical" evidence="2">
    <location>
        <begin position="20"/>
        <end position="40"/>
    </location>
</feature>
<reference evidence="3" key="1">
    <citation type="submission" date="2020-10" db="EMBL/GenBank/DDBJ databases">
        <authorList>
            <person name="Gilroy R."/>
        </authorList>
    </citation>
    <scope>NUCLEOTIDE SEQUENCE</scope>
    <source>
        <strain evidence="3">CHK121-14286</strain>
    </source>
</reference>